<dbReference type="Gene3D" id="3.40.50.300">
    <property type="entry name" value="P-loop containing nucleotide triphosphate hydrolases"/>
    <property type="match status" value="2"/>
</dbReference>
<dbReference type="GO" id="GO:0007062">
    <property type="term" value="P:sister chromatid cohesion"/>
    <property type="evidence" value="ECO:0007669"/>
    <property type="project" value="InterPro"/>
</dbReference>
<gene>
    <name evidence="7" type="primary">smc</name>
    <name evidence="10" type="ORF">BKA15_005741</name>
</gene>
<evidence type="ECO:0000256" key="6">
    <source>
        <dbReference type="ARBA" id="ARBA00023125"/>
    </source>
</evidence>
<dbReference type="InterPro" id="IPR011890">
    <property type="entry name" value="SMC_prok"/>
</dbReference>
<evidence type="ECO:0000256" key="8">
    <source>
        <dbReference type="SAM" id="MobiDB-lite"/>
    </source>
</evidence>
<dbReference type="InterPro" id="IPR003395">
    <property type="entry name" value="RecF/RecN/SMC_N"/>
</dbReference>
<proteinExistence type="inferred from homology"/>
<accession>A0A7Y9ICP4</accession>
<reference evidence="10 11" key="1">
    <citation type="submission" date="2020-07" db="EMBL/GenBank/DDBJ databases">
        <title>Sequencing the genomes of 1000 actinobacteria strains.</title>
        <authorList>
            <person name="Klenk H.-P."/>
        </authorList>
    </citation>
    <scope>NUCLEOTIDE SEQUENCE [LARGE SCALE GENOMIC DNA]</scope>
    <source>
        <strain evidence="10 11">DSM 22083</strain>
    </source>
</reference>
<dbReference type="InterPro" id="IPR027417">
    <property type="entry name" value="P-loop_NTPase"/>
</dbReference>
<feature type="binding site" evidence="7">
    <location>
        <begin position="32"/>
        <end position="39"/>
    </location>
    <ligand>
        <name>ATP</name>
        <dbReference type="ChEBI" id="CHEBI:30616"/>
    </ligand>
</feature>
<keyword evidence="2 7" id="KW-0963">Cytoplasm</keyword>
<feature type="compositionally biased region" description="Basic and acidic residues" evidence="8">
    <location>
        <begin position="310"/>
        <end position="327"/>
    </location>
</feature>
<comment type="domain">
    <text evidence="7">Contains large globular domains required for ATP hydrolysis at each terminus and a third globular domain forming a flexible hinge near the middle of the molecule. These domains are separated by coiled-coil structures.</text>
</comment>
<dbReference type="InterPro" id="IPR036277">
    <property type="entry name" value="SMC_hinge_sf"/>
</dbReference>
<dbReference type="GO" id="GO:0016887">
    <property type="term" value="F:ATP hydrolysis activity"/>
    <property type="evidence" value="ECO:0007669"/>
    <property type="project" value="InterPro"/>
</dbReference>
<comment type="function">
    <text evidence="7">Required for chromosome condensation and partitioning.</text>
</comment>
<evidence type="ECO:0000256" key="5">
    <source>
        <dbReference type="ARBA" id="ARBA00023054"/>
    </source>
</evidence>
<dbReference type="EMBL" id="JACCBU010000001">
    <property type="protein sequence ID" value="NYE74412.1"/>
    <property type="molecule type" value="Genomic_DNA"/>
</dbReference>
<feature type="coiled-coil region" evidence="7">
    <location>
        <begin position="248"/>
        <end position="278"/>
    </location>
</feature>
<dbReference type="Pfam" id="PF06470">
    <property type="entry name" value="SMC_hinge"/>
    <property type="match status" value="1"/>
</dbReference>
<dbReference type="InterPro" id="IPR024704">
    <property type="entry name" value="SMC"/>
</dbReference>
<dbReference type="FunFam" id="3.40.50.300:FF:000901">
    <property type="entry name" value="Chromosome partition protein Smc"/>
    <property type="match status" value="1"/>
</dbReference>
<dbReference type="GO" id="GO:0030261">
    <property type="term" value="P:chromosome condensation"/>
    <property type="evidence" value="ECO:0007669"/>
    <property type="project" value="InterPro"/>
</dbReference>
<dbReference type="FunFam" id="3.40.50.300:FF:000984">
    <property type="entry name" value="Chromosome partition protein Smc"/>
    <property type="match status" value="1"/>
</dbReference>
<dbReference type="SMART" id="SM00968">
    <property type="entry name" value="SMC_hinge"/>
    <property type="match status" value="1"/>
</dbReference>
<dbReference type="GO" id="GO:0005737">
    <property type="term" value="C:cytoplasm"/>
    <property type="evidence" value="ECO:0007669"/>
    <property type="project" value="UniProtKB-SubCell"/>
</dbReference>
<feature type="coiled-coil region" evidence="7">
    <location>
        <begin position="656"/>
        <end position="683"/>
    </location>
</feature>
<comment type="subunit">
    <text evidence="7">Homodimer.</text>
</comment>
<evidence type="ECO:0000256" key="7">
    <source>
        <dbReference type="HAMAP-Rule" id="MF_01894"/>
    </source>
</evidence>
<dbReference type="SUPFAM" id="SSF52540">
    <property type="entry name" value="P-loop containing nucleoside triphosphate hydrolases"/>
    <property type="match status" value="1"/>
</dbReference>
<dbReference type="GO" id="GO:0005694">
    <property type="term" value="C:chromosome"/>
    <property type="evidence" value="ECO:0007669"/>
    <property type="project" value="InterPro"/>
</dbReference>
<feature type="coiled-coil region" evidence="7">
    <location>
        <begin position="174"/>
        <end position="201"/>
    </location>
</feature>
<feature type="domain" description="SMC hinge" evidence="9">
    <location>
        <begin position="512"/>
        <end position="625"/>
    </location>
</feature>
<dbReference type="NCBIfam" id="TIGR02168">
    <property type="entry name" value="SMC_prok_B"/>
    <property type="match status" value="1"/>
</dbReference>
<dbReference type="Proteomes" id="UP000569914">
    <property type="component" value="Unassembled WGS sequence"/>
</dbReference>
<evidence type="ECO:0000259" key="9">
    <source>
        <dbReference type="SMART" id="SM00968"/>
    </source>
</evidence>
<dbReference type="RefSeq" id="WP_179756698.1">
    <property type="nucleotide sequence ID" value="NZ_JACCBU010000001.1"/>
</dbReference>
<dbReference type="PANTHER" id="PTHR43977">
    <property type="entry name" value="STRUCTURAL MAINTENANCE OF CHROMOSOMES PROTEIN 3"/>
    <property type="match status" value="1"/>
</dbReference>
<evidence type="ECO:0000256" key="3">
    <source>
        <dbReference type="ARBA" id="ARBA00022741"/>
    </source>
</evidence>
<evidence type="ECO:0000313" key="10">
    <source>
        <dbReference type="EMBL" id="NYE74412.1"/>
    </source>
</evidence>
<dbReference type="HAMAP" id="MF_01894">
    <property type="entry name" value="Smc_prok"/>
    <property type="match status" value="1"/>
</dbReference>
<feature type="coiled-coil region" evidence="7">
    <location>
        <begin position="971"/>
        <end position="1019"/>
    </location>
</feature>
<evidence type="ECO:0000256" key="2">
    <source>
        <dbReference type="ARBA" id="ARBA00022490"/>
    </source>
</evidence>
<keyword evidence="4 7" id="KW-0067">ATP-binding</keyword>
<feature type="compositionally biased region" description="Acidic residues" evidence="8">
    <location>
        <begin position="328"/>
        <end position="344"/>
    </location>
</feature>
<dbReference type="GO" id="GO:0005524">
    <property type="term" value="F:ATP binding"/>
    <property type="evidence" value="ECO:0007669"/>
    <property type="project" value="UniProtKB-UniRule"/>
</dbReference>
<dbReference type="PIRSF" id="PIRSF005719">
    <property type="entry name" value="SMC"/>
    <property type="match status" value="1"/>
</dbReference>
<feature type="coiled-coil region" evidence="7">
    <location>
        <begin position="862"/>
        <end position="924"/>
    </location>
</feature>
<comment type="caution">
    <text evidence="10">The sequence shown here is derived from an EMBL/GenBank/DDBJ whole genome shotgun (WGS) entry which is preliminary data.</text>
</comment>
<dbReference type="SUPFAM" id="SSF75553">
    <property type="entry name" value="Smc hinge domain"/>
    <property type="match status" value="1"/>
</dbReference>
<keyword evidence="6 7" id="KW-0238">DNA-binding</keyword>
<dbReference type="Pfam" id="PF02463">
    <property type="entry name" value="SMC_N"/>
    <property type="match status" value="1"/>
</dbReference>
<comment type="similarity">
    <text evidence="7">Belongs to the SMC family.</text>
</comment>
<keyword evidence="3 7" id="KW-0547">Nucleotide-binding</keyword>
<dbReference type="AlphaFoldDB" id="A0A7Y9ICP4"/>
<evidence type="ECO:0000313" key="11">
    <source>
        <dbReference type="Proteomes" id="UP000569914"/>
    </source>
</evidence>
<dbReference type="Gene3D" id="3.30.70.1620">
    <property type="match status" value="1"/>
</dbReference>
<dbReference type="CDD" id="cd03278">
    <property type="entry name" value="ABC_SMC_barmotin"/>
    <property type="match status" value="1"/>
</dbReference>
<dbReference type="GO" id="GO:0003677">
    <property type="term" value="F:DNA binding"/>
    <property type="evidence" value="ECO:0007669"/>
    <property type="project" value="UniProtKB-UniRule"/>
</dbReference>
<dbReference type="InterPro" id="IPR010935">
    <property type="entry name" value="SMC_hinge"/>
</dbReference>
<protein>
    <recommendedName>
        <fullName evidence="7">Chromosome partition protein Smc</fullName>
    </recommendedName>
</protein>
<feature type="region of interest" description="Disordered" evidence="8">
    <location>
        <begin position="310"/>
        <end position="344"/>
    </location>
</feature>
<name>A0A7Y9ICP4_9ACTN</name>
<dbReference type="GO" id="GO:0007059">
    <property type="term" value="P:chromosome segregation"/>
    <property type="evidence" value="ECO:0007669"/>
    <property type="project" value="UniProtKB-UniRule"/>
</dbReference>
<evidence type="ECO:0000256" key="1">
    <source>
        <dbReference type="ARBA" id="ARBA00004496"/>
    </source>
</evidence>
<dbReference type="GO" id="GO:0006260">
    <property type="term" value="P:DNA replication"/>
    <property type="evidence" value="ECO:0007669"/>
    <property type="project" value="UniProtKB-UniRule"/>
</dbReference>
<organism evidence="10 11">
    <name type="scientific">Microlunatus parietis</name>
    <dbReference type="NCBI Taxonomy" id="682979"/>
    <lineage>
        <taxon>Bacteria</taxon>
        <taxon>Bacillati</taxon>
        <taxon>Actinomycetota</taxon>
        <taxon>Actinomycetes</taxon>
        <taxon>Propionibacteriales</taxon>
        <taxon>Propionibacteriaceae</taxon>
        <taxon>Microlunatus</taxon>
    </lineage>
</organism>
<evidence type="ECO:0000256" key="4">
    <source>
        <dbReference type="ARBA" id="ARBA00022840"/>
    </source>
</evidence>
<dbReference type="Gene3D" id="1.20.1060.20">
    <property type="match status" value="1"/>
</dbReference>
<keyword evidence="11" id="KW-1185">Reference proteome</keyword>
<sequence>MYLKSLTLKGFKSFASATTLNFEPGITCVVGPNGSGKSNVVDALSWVMGEQGVKSLRGGKMQDVIFAGTSGRAPLGRAEVTLTIDNSDGALPIEYTEVTLSRTMFRNGGSEYAINGQTARLLDIQELLSDSGIGREMHVIVGQGQLDSILQATPEGRRGFIEEAAGVLKHRKRKEKALKKLESTEGNLNRLNDLISEIRRQLKPLGRQAEVARKAAVIQAEVRDAKARLIADDLVQATLAMESDLADEKAMRERRRELEDALEAARETEVAAEESVREGLPRLTAAQETWYSLAALKERVASTLSIARERMRNAESDPGEVRPGRDPDELDREADAVGEQEAELTAELEEKAEALELASERRAELEEAHRIEETRFAGLIRAAADRREGLARLTGQVNSLRSRAEAAEAELGRLSAAQAEAAERAAAAERAFTSLESRVAGLDDGEEGLDAEHESAQEALDRVEAELAELRRAEAQAHQERAALVARVEALQVGLRRKDAGAALLAATDQVAGLLGSVAALVGVEATYETAVAAAFGHAADAVAVTDVNAAITAFEHLKTEDLGRAGLLLAGAPGSDRASWPALPEGVRYAVDVVECSAELRPAVDRVLRKIAVVDDLAAARDLVRQHADLTAVTRDGDVLSAHFAAGGSSAQPSLIEVQAAVDEAEQKLAEANHACERLKFAQTELADRHTQAKRDVEITLAKLHESDAAMAAVAEELGQLSSTAKGARGEADRLAAAIRQAEEARDSDLSGLADLEQRLEMASDEAEIDEPDSTERDRLGEEARLARAAEMESRLALRTLEERVRALAGRADALRRAAENERQAHARAVARRERMLREARIATAVHAAGSHLAEQVDRSVALAAAERSEAEATRQEAEAVLTEVRRKVRSLGADFESLVDSAHREEMARAEHRMRIEALNEKAMTELGLEPTVLTEEYGPELPVPVLTRDDGSAITDEDERPEPVPYVREEQQKRLRRAERSLGQLGRINPLALEEFDAMEERHQFLSEQLEDLRKTRTDLLDIITEVDARVEQVFADAYADVENAFNRVFARLFPGGEGRLVLTEPGNWLTTGVDVEARPPGKKVKRLSLLSGGERSLVAVAFLVSLFIARPSPFYILDEVEAALDDTNLGRLLEIYEELRENSQLLVITHQKRTMEVADALYGVTMRGDGVSAVISQRLRTDAESVA</sequence>
<keyword evidence="5 7" id="KW-0175">Coiled coil</keyword>
<comment type="subcellular location">
    <subcellularLocation>
        <location evidence="1 7">Cytoplasm</location>
    </subcellularLocation>
</comment>